<dbReference type="Gene3D" id="1.10.287.1060">
    <property type="entry name" value="ESAT-6-like"/>
    <property type="match status" value="1"/>
</dbReference>
<sequence length="98" mass="10779">MAHNDGTTVVTYSSLDLASLEIKKQAADLDRDLHEISSMIAQVSDIWEGEAKRAYVDAQRKWNANADAIKANLEEISKKVAEAAPIYRSGDKRAAANF</sequence>
<name>A0A1V0UHT1_STRVN</name>
<reference evidence="2 3" key="1">
    <citation type="submission" date="2017-03" db="EMBL/GenBank/DDBJ databases">
        <title>Complete Genome Sequence of a natural compounds producer, Streptomyces violaceus S21.</title>
        <authorList>
            <person name="Zhong C."/>
            <person name="Zhao Z."/>
            <person name="Fu J."/>
            <person name="Zong G."/>
            <person name="Qin R."/>
            <person name="Cao G."/>
        </authorList>
    </citation>
    <scope>NUCLEOTIDE SEQUENCE [LARGE SCALE GENOMIC DNA]</scope>
    <source>
        <strain evidence="2 3">S21</strain>
    </source>
</reference>
<evidence type="ECO:0000313" key="3">
    <source>
        <dbReference type="Proteomes" id="UP000192445"/>
    </source>
</evidence>
<proteinExistence type="inferred from homology"/>
<evidence type="ECO:0000256" key="1">
    <source>
        <dbReference type="RuleBase" id="RU362001"/>
    </source>
</evidence>
<dbReference type="RefSeq" id="WP_030116536.1">
    <property type="nucleotide sequence ID" value="NZ_CP020570.1"/>
</dbReference>
<protein>
    <recommendedName>
        <fullName evidence="1">ESAT-6-like protein</fullName>
    </recommendedName>
</protein>
<dbReference type="KEGG" id="svu:B1H20_27110"/>
<dbReference type="InterPro" id="IPR010310">
    <property type="entry name" value="T7SS_ESAT-6-like"/>
</dbReference>
<dbReference type="InterPro" id="IPR036689">
    <property type="entry name" value="ESAT-6-like_sf"/>
</dbReference>
<dbReference type="SUPFAM" id="SSF140453">
    <property type="entry name" value="EsxAB dimer-like"/>
    <property type="match status" value="1"/>
</dbReference>
<dbReference type="GeneID" id="63983222"/>
<dbReference type="EMBL" id="CP020570">
    <property type="protein sequence ID" value="ARF64656.1"/>
    <property type="molecule type" value="Genomic_DNA"/>
</dbReference>
<dbReference type="Proteomes" id="UP000192445">
    <property type="component" value="Chromosome"/>
</dbReference>
<evidence type="ECO:0000313" key="2">
    <source>
        <dbReference type="EMBL" id="ARF64656.1"/>
    </source>
</evidence>
<dbReference type="OrthoDB" id="4308755at2"/>
<dbReference type="AlphaFoldDB" id="A0A1V0UHT1"/>
<gene>
    <name evidence="2" type="ORF">B1H20_27110</name>
</gene>
<dbReference type="STRING" id="1935.B1H20_27110"/>
<dbReference type="Pfam" id="PF06013">
    <property type="entry name" value="WXG100"/>
    <property type="match status" value="1"/>
</dbReference>
<accession>A0A1V0UHT1</accession>
<organism evidence="2 3">
    <name type="scientific">Streptomyces violaceoruber</name>
    <dbReference type="NCBI Taxonomy" id="1935"/>
    <lineage>
        <taxon>Bacteria</taxon>
        <taxon>Bacillati</taxon>
        <taxon>Actinomycetota</taxon>
        <taxon>Actinomycetes</taxon>
        <taxon>Kitasatosporales</taxon>
        <taxon>Streptomycetaceae</taxon>
        <taxon>Streptomyces</taxon>
        <taxon>Streptomyces violaceoruber group</taxon>
    </lineage>
</organism>
<dbReference type="NCBIfam" id="TIGR03930">
    <property type="entry name" value="WXG100_ESAT6"/>
    <property type="match status" value="1"/>
</dbReference>
<comment type="similarity">
    <text evidence="1">Belongs to the WXG100 family.</text>
</comment>